<keyword evidence="1" id="KW-1133">Transmembrane helix</keyword>
<sequence length="93" mass="10770">MAPTTSTVQSASASLMMHFKNLVNSFNSFAKMALLAHVRHLIILQIAMIIHQNVFHWIIMQFHYNFKIPPHNSALIIMIKIMKLLQISKMILR</sequence>
<evidence type="ECO:0000313" key="2">
    <source>
        <dbReference type="EMBL" id="CDQ06805.1"/>
    </source>
</evidence>
<reference evidence="2" key="2">
    <citation type="submission" date="2012-12" db="EMBL/GenBank/DDBJ databases">
        <authorList>
            <consortium name="WormBase Consortium"/>
            <person name="Ghedin E."/>
            <person name="Paulini M."/>
        </authorList>
    </citation>
    <scope>NUCLEOTIDE SEQUENCE</scope>
    <source>
        <strain evidence="2">FR3</strain>
    </source>
</reference>
<dbReference type="EMBL" id="LN856654">
    <property type="protein sequence ID" value="CDQ06805.1"/>
    <property type="molecule type" value="Genomic_DNA"/>
</dbReference>
<protein>
    <submittedName>
        <fullName evidence="2">Bm8767, isoform d</fullName>
    </submittedName>
</protein>
<keyword evidence="1" id="KW-0472">Membrane</keyword>
<organism evidence="2">
    <name type="scientific">Brugia malayi</name>
    <name type="common">Filarial nematode worm</name>
    <dbReference type="NCBI Taxonomy" id="6279"/>
    <lineage>
        <taxon>Eukaryota</taxon>
        <taxon>Metazoa</taxon>
        <taxon>Ecdysozoa</taxon>
        <taxon>Nematoda</taxon>
        <taxon>Chromadorea</taxon>
        <taxon>Rhabditida</taxon>
        <taxon>Spirurina</taxon>
        <taxon>Spiruromorpha</taxon>
        <taxon>Filarioidea</taxon>
        <taxon>Onchocercidae</taxon>
        <taxon>Brugia</taxon>
    </lineage>
</organism>
<feature type="transmembrane region" description="Helical" evidence="1">
    <location>
        <begin position="41"/>
        <end position="60"/>
    </location>
</feature>
<accession>A0A1I9G6K7</accession>
<reference evidence="2" key="1">
    <citation type="journal article" date="2007" name="Science">
        <title>Draft genome of the filarial nematode parasite Brugia malayi.</title>
        <authorList>
            <person name="Ghedin E."/>
            <person name="Wang S."/>
            <person name="Spiro D."/>
            <person name="Caler E."/>
            <person name="Zhao Q."/>
            <person name="Crabtree J."/>
            <person name="Allen J.E."/>
            <person name="Delcher A.L."/>
            <person name="Guiliano D.B."/>
            <person name="Miranda-Saavedra D."/>
            <person name="Angiuoli S.V."/>
            <person name="Creasy T."/>
            <person name="Amedeo P."/>
            <person name="Haas B."/>
            <person name="El-Sayed N.M."/>
            <person name="Wortman J.R."/>
            <person name="Feldblyum T."/>
            <person name="Tallon L."/>
            <person name="Schatz M."/>
            <person name="Shumway M."/>
            <person name="Koo H."/>
            <person name="Salzberg S.L."/>
            <person name="Schobel S."/>
            <person name="Pertea M."/>
            <person name="Pop M."/>
            <person name="White O."/>
            <person name="Barton G.J."/>
            <person name="Carlow C.K."/>
            <person name="Crawford M.J."/>
            <person name="Daub J."/>
            <person name="Dimmic M.W."/>
            <person name="Estes C.F."/>
            <person name="Foster J.M."/>
            <person name="Ganatra M."/>
            <person name="Gregory W.F."/>
            <person name="Johnson N.M."/>
            <person name="Jin J."/>
            <person name="Komuniecki R."/>
            <person name="Korf I."/>
            <person name="Kumar S."/>
            <person name="Laney S."/>
            <person name="Li B.W."/>
            <person name="Li W."/>
            <person name="Lindblom T.H."/>
            <person name="Lustigman S."/>
            <person name="Ma D."/>
            <person name="Maina C.V."/>
            <person name="Martin D.M."/>
            <person name="McCarter J.P."/>
            <person name="McReynolds L."/>
            <person name="Mitreva M."/>
            <person name="Nutman T.B."/>
            <person name="Parkinson J."/>
            <person name="Peregrin-Alvarez J.M."/>
            <person name="Poole C."/>
            <person name="Ren Q."/>
            <person name="Saunders L."/>
            <person name="Sluder A.E."/>
            <person name="Smith K."/>
            <person name="Stanke M."/>
            <person name="Unnasch T.R."/>
            <person name="Ware J."/>
            <person name="Wei A.D."/>
            <person name="Weil G."/>
            <person name="Williams D.J."/>
            <person name="Zhang Y."/>
            <person name="Williams S.A."/>
            <person name="Fraser-Liggett C."/>
            <person name="Slatko B."/>
            <person name="Blaxter M.L."/>
            <person name="Scott A.L."/>
        </authorList>
    </citation>
    <scope>NUCLEOTIDE SEQUENCE</scope>
    <source>
        <strain evidence="2">FR3</strain>
    </source>
</reference>
<proteinExistence type="predicted"/>
<gene>
    <name evidence="2" type="primary">Bm8767</name>
    <name evidence="2" type="ORF">BM_Bm8767</name>
</gene>
<dbReference type="AlphaFoldDB" id="A0A1I9G6K7"/>
<name>A0A1I9G6K7_BRUMA</name>
<keyword evidence="1" id="KW-0812">Transmembrane</keyword>
<evidence type="ECO:0000256" key="1">
    <source>
        <dbReference type="SAM" id="Phobius"/>
    </source>
</evidence>